<accession>A0A1H9UZW7</accession>
<dbReference type="EMBL" id="FOFR01000023">
    <property type="protein sequence ID" value="SES14597.1"/>
    <property type="molecule type" value="Genomic_DNA"/>
</dbReference>
<gene>
    <name evidence="1" type="ORF">SAMN05216188_12339</name>
</gene>
<dbReference type="STRING" id="402600.SAMN05216188_12339"/>
<dbReference type="AlphaFoldDB" id="A0A1H9UZW7"/>
<reference evidence="2" key="1">
    <citation type="submission" date="2016-10" db="EMBL/GenBank/DDBJ databases">
        <authorList>
            <person name="Varghese N."/>
            <person name="Submissions S."/>
        </authorList>
    </citation>
    <scope>NUCLEOTIDE SEQUENCE [LARGE SCALE GENOMIC DNA]</scope>
    <source>
        <strain evidence="2">CGMCC 4.3525</strain>
    </source>
</reference>
<organism evidence="1 2">
    <name type="scientific">Lentzea xinjiangensis</name>
    <dbReference type="NCBI Taxonomy" id="402600"/>
    <lineage>
        <taxon>Bacteria</taxon>
        <taxon>Bacillati</taxon>
        <taxon>Actinomycetota</taxon>
        <taxon>Actinomycetes</taxon>
        <taxon>Pseudonocardiales</taxon>
        <taxon>Pseudonocardiaceae</taxon>
        <taxon>Lentzea</taxon>
    </lineage>
</organism>
<dbReference type="OrthoDB" id="3630412at2"/>
<dbReference type="RefSeq" id="WP_089959165.1">
    <property type="nucleotide sequence ID" value="NZ_FOFR01000023.1"/>
</dbReference>
<dbReference type="Proteomes" id="UP000199352">
    <property type="component" value="Unassembled WGS sequence"/>
</dbReference>
<protein>
    <recommendedName>
        <fullName evidence="3">PemK-like, MazF-like toxin of type II toxin-antitoxin system</fullName>
    </recommendedName>
</protein>
<evidence type="ECO:0000313" key="2">
    <source>
        <dbReference type="Proteomes" id="UP000199352"/>
    </source>
</evidence>
<evidence type="ECO:0000313" key="1">
    <source>
        <dbReference type="EMBL" id="SES14597.1"/>
    </source>
</evidence>
<name>A0A1H9UZW7_9PSEU</name>
<evidence type="ECO:0008006" key="3">
    <source>
        <dbReference type="Google" id="ProtNLM"/>
    </source>
</evidence>
<sequence>MASMSVGSIMKHDHRKVVVLRTGLSVDGADAVMIARLSTRKPSGGAPYVEAKTWVGTYWVPLDQVKVVKAAGVVHACTSPGRLPKDPLKAVLKELSKASR</sequence>
<keyword evidence="2" id="KW-1185">Reference proteome</keyword>
<proteinExistence type="predicted"/>